<dbReference type="AlphaFoldDB" id="A0A2M4DDY9"/>
<proteinExistence type="predicted"/>
<dbReference type="EMBL" id="GGFL01011635">
    <property type="protein sequence ID" value="MBW75813.1"/>
    <property type="molecule type" value="Transcribed_RNA"/>
</dbReference>
<keyword evidence="2" id="KW-0732">Signal</keyword>
<name>A0A2M4DDY9_ANODA</name>
<evidence type="ECO:0000256" key="1">
    <source>
        <dbReference type="SAM" id="MobiDB-lite"/>
    </source>
</evidence>
<feature type="compositionally biased region" description="Polar residues" evidence="1">
    <location>
        <begin position="67"/>
        <end position="80"/>
    </location>
</feature>
<accession>A0A2M4DDY9</accession>
<evidence type="ECO:0000256" key="2">
    <source>
        <dbReference type="SAM" id="SignalP"/>
    </source>
</evidence>
<protein>
    <submittedName>
        <fullName evidence="3">Putative secreted protein</fullName>
    </submittedName>
</protein>
<feature type="signal peptide" evidence="2">
    <location>
        <begin position="1"/>
        <end position="16"/>
    </location>
</feature>
<feature type="region of interest" description="Disordered" evidence="1">
    <location>
        <begin position="37"/>
        <end position="101"/>
    </location>
</feature>
<evidence type="ECO:0000313" key="3">
    <source>
        <dbReference type="EMBL" id="MBW75813.1"/>
    </source>
</evidence>
<sequence>MLLQLLLQTLLTLTHTLELFECGQTVRQLSVVEVERKQTAEHNHAQQKHPPAQDQSDPEQGERTATIPKTKNNQTLPPTTKSKRADCIRNTTDTGLGRRPYQYQQSNRYRPVAPLTWIRNSLLLRAPHF</sequence>
<feature type="chain" id="PRO_5014869717" evidence="2">
    <location>
        <begin position="17"/>
        <end position="129"/>
    </location>
</feature>
<organism evidence="3">
    <name type="scientific">Anopheles darlingi</name>
    <name type="common">Mosquito</name>
    <dbReference type="NCBI Taxonomy" id="43151"/>
    <lineage>
        <taxon>Eukaryota</taxon>
        <taxon>Metazoa</taxon>
        <taxon>Ecdysozoa</taxon>
        <taxon>Arthropoda</taxon>
        <taxon>Hexapoda</taxon>
        <taxon>Insecta</taxon>
        <taxon>Pterygota</taxon>
        <taxon>Neoptera</taxon>
        <taxon>Endopterygota</taxon>
        <taxon>Diptera</taxon>
        <taxon>Nematocera</taxon>
        <taxon>Culicoidea</taxon>
        <taxon>Culicidae</taxon>
        <taxon>Anophelinae</taxon>
        <taxon>Anopheles</taxon>
    </lineage>
</organism>
<reference evidence="3" key="1">
    <citation type="submission" date="2018-01" db="EMBL/GenBank/DDBJ databases">
        <title>An insight into the sialome of Amazonian anophelines.</title>
        <authorList>
            <person name="Ribeiro J.M."/>
            <person name="Scarpassa V."/>
            <person name="Calvo E."/>
        </authorList>
    </citation>
    <scope>NUCLEOTIDE SEQUENCE</scope>
</reference>